<dbReference type="Proteomes" id="UP000178450">
    <property type="component" value="Unassembled WGS sequence"/>
</dbReference>
<sequence length="227" mass="25862">MNNSVCLLEVKPGVGGEEAKIWADDLLNMYRKYCEKKSWQSSMLEDDLMRIKGDNCFLLLKNETGVHRVQRVPTTERYGRVHTSAALVLVSPEVSEYEIKINPSDLDWQFYRSGGHGGQNVNKVSTAVRLTHKPSGVVVTCSRERNQFQNRQIALSLLMGRLEQIEADKRQGVISAFTASAGHGERSEKIRTYNFPQNRLTDHRLNKSFHNLDRIITGDLDKVLKLF</sequence>
<proteinExistence type="inferred from homology"/>
<evidence type="ECO:0000313" key="6">
    <source>
        <dbReference type="Proteomes" id="UP000178450"/>
    </source>
</evidence>
<dbReference type="PANTHER" id="PTHR43804">
    <property type="entry name" value="LD18447P"/>
    <property type="match status" value="1"/>
</dbReference>
<dbReference type="Gene3D" id="3.30.160.20">
    <property type="match status" value="1"/>
</dbReference>
<protein>
    <recommendedName>
        <fullName evidence="4">Prokaryotic-type class I peptide chain release factors domain-containing protein</fullName>
    </recommendedName>
</protein>
<dbReference type="InterPro" id="IPR050057">
    <property type="entry name" value="Prokaryotic/Mito_RF"/>
</dbReference>
<dbReference type="GO" id="GO:0003747">
    <property type="term" value="F:translation release factor activity"/>
    <property type="evidence" value="ECO:0007669"/>
    <property type="project" value="InterPro"/>
</dbReference>
<reference evidence="5 6" key="1">
    <citation type="journal article" date="2016" name="Nat. Commun.">
        <title>Thousands of microbial genomes shed light on interconnected biogeochemical processes in an aquifer system.</title>
        <authorList>
            <person name="Anantharaman K."/>
            <person name="Brown C.T."/>
            <person name="Hug L.A."/>
            <person name="Sharon I."/>
            <person name="Castelle C.J."/>
            <person name="Probst A.J."/>
            <person name="Thomas B.C."/>
            <person name="Singh A."/>
            <person name="Wilkins M.J."/>
            <person name="Karaoz U."/>
            <person name="Brodie E.L."/>
            <person name="Williams K.H."/>
            <person name="Hubbard S.S."/>
            <person name="Banfield J.F."/>
        </authorList>
    </citation>
    <scope>NUCLEOTIDE SEQUENCE [LARGE SCALE GENOMIC DNA]</scope>
</reference>
<gene>
    <name evidence="5" type="ORF">A2209_04365</name>
</gene>
<accession>A0A1F7KAL6</accession>
<evidence type="ECO:0000259" key="4">
    <source>
        <dbReference type="PROSITE" id="PS00745"/>
    </source>
</evidence>
<dbReference type="Pfam" id="PF00472">
    <property type="entry name" value="RF-1"/>
    <property type="match status" value="1"/>
</dbReference>
<keyword evidence="3" id="KW-0648">Protein biosynthesis</keyword>
<evidence type="ECO:0000256" key="3">
    <source>
        <dbReference type="ARBA" id="ARBA00022917"/>
    </source>
</evidence>
<dbReference type="GO" id="GO:0005737">
    <property type="term" value="C:cytoplasm"/>
    <property type="evidence" value="ECO:0007669"/>
    <property type="project" value="UniProtKB-ARBA"/>
</dbReference>
<feature type="domain" description="Prokaryotic-type class I peptide chain release factors" evidence="4">
    <location>
        <begin position="112"/>
        <end position="128"/>
    </location>
</feature>
<dbReference type="InterPro" id="IPR000352">
    <property type="entry name" value="Pep_chain_release_fac_I"/>
</dbReference>
<dbReference type="InterPro" id="IPR045853">
    <property type="entry name" value="Pep_chain_release_fac_I_sf"/>
</dbReference>
<keyword evidence="2" id="KW-0488">Methylation</keyword>
<dbReference type="PANTHER" id="PTHR43804:SF7">
    <property type="entry name" value="LD18447P"/>
    <property type="match status" value="1"/>
</dbReference>
<dbReference type="AlphaFoldDB" id="A0A1F7KAL6"/>
<evidence type="ECO:0000313" key="5">
    <source>
        <dbReference type="EMBL" id="OGK64902.1"/>
    </source>
</evidence>
<comment type="caution">
    <text evidence="5">The sequence shown here is derived from an EMBL/GenBank/DDBJ whole genome shotgun (WGS) entry which is preliminary data.</text>
</comment>
<dbReference type="SMART" id="SM00937">
    <property type="entry name" value="PCRF"/>
    <property type="match status" value="1"/>
</dbReference>
<evidence type="ECO:0000256" key="1">
    <source>
        <dbReference type="ARBA" id="ARBA00010835"/>
    </source>
</evidence>
<dbReference type="PROSITE" id="PS00745">
    <property type="entry name" value="RF_PROK_I"/>
    <property type="match status" value="1"/>
</dbReference>
<name>A0A1F7KAL6_9BACT</name>
<comment type="similarity">
    <text evidence="1">Belongs to the prokaryotic/mitochondrial release factor family.</text>
</comment>
<organism evidence="5 6">
    <name type="scientific">Candidatus Roizmanbacteria bacterium RIFOXYA1_FULL_41_12</name>
    <dbReference type="NCBI Taxonomy" id="1802082"/>
    <lineage>
        <taxon>Bacteria</taxon>
        <taxon>Candidatus Roizmaniibacteriota</taxon>
    </lineage>
</organism>
<dbReference type="EMBL" id="MGBG01000013">
    <property type="protein sequence ID" value="OGK64902.1"/>
    <property type="molecule type" value="Genomic_DNA"/>
</dbReference>
<dbReference type="InterPro" id="IPR005139">
    <property type="entry name" value="PCRF"/>
</dbReference>
<dbReference type="Gene3D" id="3.30.70.1660">
    <property type="match status" value="2"/>
</dbReference>
<dbReference type="SUPFAM" id="SSF75620">
    <property type="entry name" value="Release factor"/>
    <property type="match status" value="1"/>
</dbReference>
<dbReference type="Pfam" id="PF03462">
    <property type="entry name" value="PCRF"/>
    <property type="match status" value="1"/>
</dbReference>
<evidence type="ECO:0000256" key="2">
    <source>
        <dbReference type="ARBA" id="ARBA00022481"/>
    </source>
</evidence>